<dbReference type="InterPro" id="IPR011467">
    <property type="entry name" value="DUF1573"/>
</dbReference>
<protein>
    <recommendedName>
        <fullName evidence="5">DUF1573 domain-containing protein</fullName>
    </recommendedName>
</protein>
<gene>
    <name evidence="3" type="ORF">BGE01nite_13560</name>
</gene>
<accession>A0A512M5Q3</accession>
<dbReference type="InterPro" id="IPR013783">
    <property type="entry name" value="Ig-like_fold"/>
</dbReference>
<keyword evidence="2" id="KW-0732">Signal</keyword>
<dbReference type="PANTHER" id="PTHR37833">
    <property type="entry name" value="LIPOPROTEIN-RELATED"/>
    <property type="match status" value="1"/>
</dbReference>
<proteinExistence type="predicted"/>
<feature type="signal peptide" evidence="2">
    <location>
        <begin position="1"/>
        <end position="21"/>
    </location>
</feature>
<reference evidence="3 4" key="1">
    <citation type="submission" date="2019-07" db="EMBL/GenBank/DDBJ databases">
        <title>Whole genome shotgun sequence of Brevifollis gellanilyticus NBRC 108608.</title>
        <authorList>
            <person name="Hosoyama A."/>
            <person name="Uohara A."/>
            <person name="Ohji S."/>
            <person name="Ichikawa N."/>
        </authorList>
    </citation>
    <scope>NUCLEOTIDE SEQUENCE [LARGE SCALE GENOMIC DNA]</scope>
    <source>
        <strain evidence="3 4">NBRC 108608</strain>
    </source>
</reference>
<evidence type="ECO:0000256" key="1">
    <source>
        <dbReference type="SAM" id="MobiDB-lite"/>
    </source>
</evidence>
<evidence type="ECO:0000313" key="3">
    <source>
        <dbReference type="EMBL" id="GEP42065.1"/>
    </source>
</evidence>
<dbReference type="Pfam" id="PF07610">
    <property type="entry name" value="DUF1573"/>
    <property type="match status" value="1"/>
</dbReference>
<feature type="compositionally biased region" description="Low complexity" evidence="1">
    <location>
        <begin position="343"/>
        <end position="384"/>
    </location>
</feature>
<evidence type="ECO:0000313" key="4">
    <source>
        <dbReference type="Proteomes" id="UP000321577"/>
    </source>
</evidence>
<dbReference type="EMBL" id="BKAG01000007">
    <property type="protein sequence ID" value="GEP42065.1"/>
    <property type="molecule type" value="Genomic_DNA"/>
</dbReference>
<organism evidence="3 4">
    <name type="scientific">Brevifollis gellanilyticus</name>
    <dbReference type="NCBI Taxonomy" id="748831"/>
    <lineage>
        <taxon>Bacteria</taxon>
        <taxon>Pseudomonadati</taxon>
        <taxon>Verrucomicrobiota</taxon>
        <taxon>Verrucomicrobiia</taxon>
        <taxon>Verrucomicrobiales</taxon>
        <taxon>Verrucomicrobiaceae</taxon>
    </lineage>
</organism>
<keyword evidence="4" id="KW-1185">Reference proteome</keyword>
<evidence type="ECO:0000256" key="2">
    <source>
        <dbReference type="SAM" id="SignalP"/>
    </source>
</evidence>
<dbReference type="PANTHER" id="PTHR37833:SF1">
    <property type="entry name" value="SIGNAL PEPTIDE PROTEIN"/>
    <property type="match status" value="1"/>
</dbReference>
<name>A0A512M5Q3_9BACT</name>
<dbReference type="Gene3D" id="2.60.40.10">
    <property type="entry name" value="Immunoglobulins"/>
    <property type="match status" value="1"/>
</dbReference>
<dbReference type="Proteomes" id="UP000321577">
    <property type="component" value="Unassembled WGS sequence"/>
</dbReference>
<feature type="region of interest" description="Disordered" evidence="1">
    <location>
        <begin position="333"/>
        <end position="384"/>
    </location>
</feature>
<sequence length="384" mass="40513">MNSRLAAAAGLLLAACVPALAEDLPKIEFEKVVYDFKTVTDTDTITGAFKFKNTGKADLMMPQPTTSCGCTVARMDKFIYHPGEEGSVSFEWRLTGTRGLMSKTVTLQSNDPHNPRQILTINADYSPLYEVDPVSLTVDVKLGSATAGTPVKIFRMDGKPLQIRRIETSQPWITAKLLGETEILVEVKGLAPPRRYNETVSVYAGDNDKTPVTTLPVFGGISGELIASPDSLFWSITDSALQPGRSEALVTRRLRVRSLSGKAFEIKNLASSLKGLSLELNELGPGGFEVTARLDEVPKLGHEGFLTFETSEPTMSKMQVPLTVAVLMKRPEPPVGAEADGQPGAPVTTTTTTTGSGAAAGPAAGSAASGSAASGKAGPAGSSK</sequence>
<comment type="caution">
    <text evidence="3">The sequence shown here is derived from an EMBL/GenBank/DDBJ whole genome shotgun (WGS) entry which is preliminary data.</text>
</comment>
<dbReference type="AlphaFoldDB" id="A0A512M5Q3"/>
<feature type="chain" id="PRO_5021862940" description="DUF1573 domain-containing protein" evidence="2">
    <location>
        <begin position="22"/>
        <end position="384"/>
    </location>
</feature>
<evidence type="ECO:0008006" key="5">
    <source>
        <dbReference type="Google" id="ProtNLM"/>
    </source>
</evidence>
<dbReference type="PROSITE" id="PS51257">
    <property type="entry name" value="PROKAR_LIPOPROTEIN"/>
    <property type="match status" value="1"/>
</dbReference>